<protein>
    <submittedName>
        <fullName evidence="1">COG5614 Bacteriophage head-tail adaptor</fullName>
    </submittedName>
</protein>
<gene>
    <name evidence="1" type="ORF">UFOVP753_6</name>
</gene>
<dbReference type="Gene3D" id="2.40.10.270">
    <property type="entry name" value="Bacteriophage SPP1 head-tail adaptor protein"/>
    <property type="match status" value="1"/>
</dbReference>
<accession>A0A6J7X852</accession>
<dbReference type="InterPro" id="IPR038666">
    <property type="entry name" value="SSP1_head-tail_sf"/>
</dbReference>
<organism evidence="1">
    <name type="scientific">uncultured Caudovirales phage</name>
    <dbReference type="NCBI Taxonomy" id="2100421"/>
    <lineage>
        <taxon>Viruses</taxon>
        <taxon>Duplodnaviria</taxon>
        <taxon>Heunggongvirae</taxon>
        <taxon>Uroviricota</taxon>
        <taxon>Caudoviricetes</taxon>
        <taxon>Peduoviridae</taxon>
        <taxon>Maltschvirus</taxon>
        <taxon>Maltschvirus maltsch</taxon>
    </lineage>
</organism>
<dbReference type="InterPro" id="IPR008767">
    <property type="entry name" value="Phage_SPP1_head-tail_adaptor"/>
</dbReference>
<name>A0A6J7X852_9CAUD</name>
<proteinExistence type="predicted"/>
<dbReference type="Pfam" id="PF05521">
    <property type="entry name" value="Phage_HCP"/>
    <property type="match status" value="1"/>
</dbReference>
<reference evidence="1" key="1">
    <citation type="submission" date="2020-05" db="EMBL/GenBank/DDBJ databases">
        <authorList>
            <person name="Chiriac C."/>
            <person name="Salcher M."/>
            <person name="Ghai R."/>
            <person name="Kavagutti S V."/>
        </authorList>
    </citation>
    <scope>NUCLEOTIDE SEQUENCE</scope>
</reference>
<dbReference type="NCBIfam" id="TIGR01563">
    <property type="entry name" value="gp16_SPP1"/>
    <property type="match status" value="1"/>
</dbReference>
<dbReference type="EMBL" id="LR798352">
    <property type="protein sequence ID" value="CAB5225790.1"/>
    <property type="molecule type" value="Genomic_DNA"/>
</dbReference>
<sequence>MISRLKNRITFQSKTSESDGAGGQILTDVDYYTCWAEIFRDNQNKTNIAGKDSISDNIVFRIRDANSISISNDLTIAYDGNIYLISSVIDEFDGHNYLRITCSTLKRVGTWDSITAFWENISTTWETT</sequence>
<evidence type="ECO:0000313" key="1">
    <source>
        <dbReference type="EMBL" id="CAB5225790.1"/>
    </source>
</evidence>